<dbReference type="Proteomes" id="UP000593571">
    <property type="component" value="Unassembled WGS sequence"/>
</dbReference>
<accession>A0A7J8IP73</accession>
<proteinExistence type="predicted"/>
<dbReference type="EMBL" id="JACASE010000003">
    <property type="protein sequence ID" value="KAF6485692.1"/>
    <property type="molecule type" value="Genomic_DNA"/>
</dbReference>
<keyword evidence="2" id="KW-1185">Reference proteome</keyword>
<reference evidence="1 2" key="1">
    <citation type="journal article" date="2020" name="Nature">
        <title>Six reference-quality genomes reveal evolution of bat adaptations.</title>
        <authorList>
            <person name="Jebb D."/>
            <person name="Huang Z."/>
            <person name="Pippel M."/>
            <person name="Hughes G.M."/>
            <person name="Lavrichenko K."/>
            <person name="Devanna P."/>
            <person name="Winkler S."/>
            <person name="Jermiin L.S."/>
            <person name="Skirmuntt E.C."/>
            <person name="Katzourakis A."/>
            <person name="Burkitt-Gray L."/>
            <person name="Ray D.A."/>
            <person name="Sullivan K.A.M."/>
            <person name="Roscito J.G."/>
            <person name="Kirilenko B.M."/>
            <person name="Davalos L.M."/>
            <person name="Corthals A.P."/>
            <person name="Power M.L."/>
            <person name="Jones G."/>
            <person name="Ransome R.D."/>
            <person name="Dechmann D.K.N."/>
            <person name="Locatelli A.G."/>
            <person name="Puechmaille S.J."/>
            <person name="Fedrigo O."/>
            <person name="Jarvis E.D."/>
            <person name="Hiller M."/>
            <person name="Vernes S.C."/>
            <person name="Myers E.W."/>
            <person name="Teeling E.C."/>
        </authorList>
    </citation>
    <scope>NUCLEOTIDE SEQUENCE [LARGE SCALE GENOMIC DNA]</scope>
    <source>
        <strain evidence="1">MRouAeg1</strain>
        <tissue evidence="1">Muscle</tissue>
    </source>
</reference>
<dbReference type="AlphaFoldDB" id="A0A7J8IP73"/>
<name>A0A7J8IP73_ROUAE</name>
<organism evidence="1 2">
    <name type="scientific">Rousettus aegyptiacus</name>
    <name type="common">Egyptian fruit bat</name>
    <name type="synonym">Pteropus aegyptiacus</name>
    <dbReference type="NCBI Taxonomy" id="9407"/>
    <lineage>
        <taxon>Eukaryota</taxon>
        <taxon>Metazoa</taxon>
        <taxon>Chordata</taxon>
        <taxon>Craniata</taxon>
        <taxon>Vertebrata</taxon>
        <taxon>Euteleostomi</taxon>
        <taxon>Mammalia</taxon>
        <taxon>Eutheria</taxon>
        <taxon>Laurasiatheria</taxon>
        <taxon>Chiroptera</taxon>
        <taxon>Yinpterochiroptera</taxon>
        <taxon>Pteropodoidea</taxon>
        <taxon>Pteropodidae</taxon>
        <taxon>Rousettinae</taxon>
        <taxon>Rousettus</taxon>
    </lineage>
</organism>
<protein>
    <submittedName>
        <fullName evidence="1">Uncharacterized protein</fullName>
    </submittedName>
</protein>
<sequence>MSRVFLTGLRGGGTGLGHMALLSMVMDAAWTTYPQVPCVLRKTACLLHREFSGTRLFLCTDPNVRKAALVLVVLCGLGMEGGPGVCASFMPDASQPVRLLCRICVQESPGVDGSLDEPGLSGVHGALVSAFGGVLCQGFTAPISPITPTHRILPIGTSGHKSHFLEGSLMSSTLQVSNFLEAFPHRKYHQGGQVWLSPLG</sequence>
<evidence type="ECO:0000313" key="2">
    <source>
        <dbReference type="Proteomes" id="UP000593571"/>
    </source>
</evidence>
<gene>
    <name evidence="1" type="ORF">HJG63_010822</name>
</gene>
<evidence type="ECO:0000313" key="1">
    <source>
        <dbReference type="EMBL" id="KAF6485692.1"/>
    </source>
</evidence>
<comment type="caution">
    <text evidence="1">The sequence shown here is derived from an EMBL/GenBank/DDBJ whole genome shotgun (WGS) entry which is preliminary data.</text>
</comment>